<evidence type="ECO:0000256" key="4">
    <source>
        <dbReference type="ARBA" id="ARBA00022777"/>
    </source>
</evidence>
<dbReference type="InterPro" id="IPR013750">
    <property type="entry name" value="GHMP_kinase_C_dom"/>
</dbReference>
<dbReference type="PANTHER" id="PTHR20861">
    <property type="entry name" value="HOMOSERINE/4-DIPHOSPHOCYTIDYL-2-C-METHYL-D-ERYTHRITOL KINASE"/>
    <property type="match status" value="1"/>
</dbReference>
<dbReference type="InParanoid" id="A0A5C7EMW4"/>
<keyword evidence="1" id="KW-0028">Amino-acid biosynthesis</keyword>
<evidence type="ECO:0000256" key="3">
    <source>
        <dbReference type="ARBA" id="ARBA00022741"/>
    </source>
</evidence>
<dbReference type="Gene3D" id="3.30.230.10">
    <property type="match status" value="1"/>
</dbReference>
<dbReference type="AlphaFoldDB" id="A0A5C7EMW4"/>
<dbReference type="GO" id="GO:0008652">
    <property type="term" value="P:amino acid biosynthetic process"/>
    <property type="evidence" value="ECO:0007669"/>
    <property type="project" value="UniProtKB-KW"/>
</dbReference>
<evidence type="ECO:0000259" key="6">
    <source>
        <dbReference type="Pfam" id="PF00288"/>
    </source>
</evidence>
<dbReference type="PIRSF" id="PIRSF004884">
    <property type="entry name" value="Sugar_kin_arch"/>
    <property type="match status" value="1"/>
</dbReference>
<dbReference type="PANTHER" id="PTHR20861:SF6">
    <property type="entry name" value="BETA-RIBOFURANOSYLPHENOL 5'-PHOSPHATE SYNTHASE"/>
    <property type="match status" value="1"/>
</dbReference>
<sequence>MPQPMNRRRVVVVEAPSRLHFGFMDLSEGAGRCYGSLGLTLEGLATRVRAEPADELLATGPQGERALRCLRLLAQQVSLPGGVRITVETAIPEHVGLGSGTQLALAVGSAVSRLYELDLAPRQIASLLDRGARSGIGVGAFEQGGFLVDGGRGREEAPPPVVSRVCFPPAWRVILIFDRHARGLHGPEEREAFRRLPPFPEAAAGRLCRLVLLKALPALLESDVHSFGAAVSELQRVVGDHFAPAQGGRYASPRVAEVLAWLEEQGVAGIGQSSWGPTGFAVTGSETQALALMRALKQRWGDGSPVSFKVCRARNQGAEVRVDEEQPEMRTALRLARQR</sequence>
<dbReference type="Pfam" id="PF00288">
    <property type="entry name" value="GHMP_kinases_N"/>
    <property type="match status" value="1"/>
</dbReference>
<dbReference type="InterPro" id="IPR004422">
    <property type="entry name" value="RFAP_synthase"/>
</dbReference>
<evidence type="ECO:0000259" key="7">
    <source>
        <dbReference type="Pfam" id="PF08544"/>
    </source>
</evidence>
<evidence type="ECO:0000256" key="2">
    <source>
        <dbReference type="ARBA" id="ARBA00022679"/>
    </source>
</evidence>
<name>A0A5C7EMW4_9PROT</name>
<dbReference type="InterPro" id="IPR014721">
    <property type="entry name" value="Ribsml_uS5_D2-typ_fold_subgr"/>
</dbReference>
<dbReference type="OrthoDB" id="1492801at2"/>
<accession>A0A5C7EMW4</accession>
<dbReference type="GO" id="GO:0005524">
    <property type="term" value="F:ATP binding"/>
    <property type="evidence" value="ECO:0007669"/>
    <property type="project" value="UniProtKB-KW"/>
</dbReference>
<feature type="domain" description="GHMP kinase C-terminal" evidence="7">
    <location>
        <begin position="215"/>
        <end position="300"/>
    </location>
</feature>
<gene>
    <name evidence="8" type="ORF">FR698_04910</name>
</gene>
<reference evidence="8 9" key="1">
    <citation type="submission" date="2019-08" db="EMBL/GenBank/DDBJ databases">
        <title>Pelomicrobium methylotrophicum gen. nov., sp. nov. a moderately thermophilic, facultatively anaerobic, lithoautotrophic and methylotrophic bacterium isolated from a terrestrial mud volcano.</title>
        <authorList>
            <person name="Slobodkina G.B."/>
            <person name="Merkel A.Y."/>
            <person name="Slobodkin A.I."/>
        </authorList>
    </citation>
    <scope>NUCLEOTIDE SEQUENCE [LARGE SCALE GENOMIC DNA]</scope>
    <source>
        <strain evidence="8 9">SM250</strain>
    </source>
</reference>
<dbReference type="InterPro" id="IPR020568">
    <property type="entry name" value="Ribosomal_Su5_D2-typ_SF"/>
</dbReference>
<dbReference type="EMBL" id="VPFL01000005">
    <property type="protein sequence ID" value="TXF12578.1"/>
    <property type="molecule type" value="Genomic_DNA"/>
</dbReference>
<evidence type="ECO:0000313" key="8">
    <source>
        <dbReference type="EMBL" id="TXF12578.1"/>
    </source>
</evidence>
<dbReference type="GO" id="GO:0016301">
    <property type="term" value="F:kinase activity"/>
    <property type="evidence" value="ECO:0007669"/>
    <property type="project" value="UniProtKB-KW"/>
</dbReference>
<evidence type="ECO:0000256" key="1">
    <source>
        <dbReference type="ARBA" id="ARBA00022605"/>
    </source>
</evidence>
<protein>
    <submittedName>
        <fullName evidence="8">GHMP kinase</fullName>
    </submittedName>
</protein>
<organism evidence="8 9">
    <name type="scientific">Pelomicrobium methylotrophicum</name>
    <dbReference type="NCBI Taxonomy" id="2602750"/>
    <lineage>
        <taxon>Bacteria</taxon>
        <taxon>Pseudomonadati</taxon>
        <taxon>Pseudomonadota</taxon>
        <taxon>Hydrogenophilia</taxon>
        <taxon>Hydrogenophilia incertae sedis</taxon>
        <taxon>Pelomicrobium</taxon>
    </lineage>
</organism>
<dbReference type="Proteomes" id="UP000321201">
    <property type="component" value="Unassembled WGS sequence"/>
</dbReference>
<keyword evidence="2" id="KW-0808">Transferase</keyword>
<dbReference type="NCBIfam" id="TIGR00144">
    <property type="entry name" value="beta_RFAP_syn"/>
    <property type="match status" value="1"/>
</dbReference>
<dbReference type="Gene3D" id="3.30.70.890">
    <property type="entry name" value="GHMP kinase, C-terminal domain"/>
    <property type="match status" value="1"/>
</dbReference>
<evidence type="ECO:0000313" key="9">
    <source>
        <dbReference type="Proteomes" id="UP000321201"/>
    </source>
</evidence>
<keyword evidence="9" id="KW-1185">Reference proteome</keyword>
<keyword evidence="5" id="KW-0067">ATP-binding</keyword>
<comment type="caution">
    <text evidence="8">The sequence shown here is derived from an EMBL/GenBank/DDBJ whole genome shotgun (WGS) entry which is preliminary data.</text>
</comment>
<feature type="domain" description="GHMP kinase N-terminal" evidence="6">
    <location>
        <begin position="66"/>
        <end position="135"/>
    </location>
</feature>
<keyword evidence="3" id="KW-0547">Nucleotide-binding</keyword>
<dbReference type="InterPro" id="IPR036554">
    <property type="entry name" value="GHMP_kinase_C_sf"/>
</dbReference>
<keyword evidence="4 8" id="KW-0418">Kinase</keyword>
<dbReference type="SUPFAM" id="SSF54211">
    <property type="entry name" value="Ribosomal protein S5 domain 2-like"/>
    <property type="match status" value="1"/>
</dbReference>
<dbReference type="Pfam" id="PF08544">
    <property type="entry name" value="GHMP_kinases_C"/>
    <property type="match status" value="1"/>
</dbReference>
<dbReference type="InterPro" id="IPR006204">
    <property type="entry name" value="GHMP_kinase_N_dom"/>
</dbReference>
<proteinExistence type="predicted"/>
<evidence type="ECO:0000256" key="5">
    <source>
        <dbReference type="ARBA" id="ARBA00022840"/>
    </source>
</evidence>